<dbReference type="RefSeq" id="WP_347794661.1">
    <property type="nucleotide sequence ID" value="NZ_JAYMYY010000002.1"/>
</dbReference>
<dbReference type="InterPro" id="IPR036295">
    <property type="entry name" value="GlgS_sf"/>
</dbReference>
<dbReference type="HAMAP" id="MF_00525">
    <property type="entry name" value="GlgS"/>
    <property type="match status" value="1"/>
</dbReference>
<protein>
    <recommendedName>
        <fullName evidence="1">Surface composition regulator</fullName>
    </recommendedName>
</protein>
<gene>
    <name evidence="1 2" type="primary">glgS</name>
    <name evidence="2" type="ORF">VSR74_10385</name>
</gene>
<reference evidence="2 3" key="1">
    <citation type="submission" date="2024-01" db="EMBL/GenBank/DDBJ databases">
        <title>Pseudocitrobacter sp. Endophytic strain Cyp-38L.</title>
        <authorList>
            <person name="Amer M.A."/>
            <person name="Hamed S.M."/>
        </authorList>
    </citation>
    <scope>NUCLEOTIDE SEQUENCE [LARGE SCALE GENOMIC DNA]</scope>
    <source>
        <strain evidence="2 3">Cyp38S</strain>
    </source>
</reference>
<organism evidence="2 3">
    <name type="scientific">Pseudocitrobacter cyperus</name>
    <dbReference type="NCBI Taxonomy" id="3112843"/>
    <lineage>
        <taxon>Bacteria</taxon>
        <taxon>Pseudomonadati</taxon>
        <taxon>Pseudomonadota</taxon>
        <taxon>Gammaproteobacteria</taxon>
        <taxon>Enterobacterales</taxon>
        <taxon>Enterobacteriaceae</taxon>
        <taxon>Pseudocitrobacter</taxon>
    </lineage>
</organism>
<dbReference type="EMBL" id="JAYMYY010000002">
    <property type="protein sequence ID" value="MEO3990223.1"/>
    <property type="molecule type" value="Genomic_DNA"/>
</dbReference>
<comment type="similarity">
    <text evidence="1">Belongs to the GlgS family.</text>
</comment>
<keyword evidence="3" id="KW-1185">Reference proteome</keyword>
<evidence type="ECO:0000313" key="2">
    <source>
        <dbReference type="EMBL" id="MEO3990223.1"/>
    </source>
</evidence>
<dbReference type="Pfam" id="PF08971">
    <property type="entry name" value="GlgS"/>
    <property type="match status" value="1"/>
</dbReference>
<proteinExistence type="inferred from homology"/>
<name>A0ABV0HIR0_9ENTR</name>
<comment type="caution">
    <text evidence="2">The sequence shown here is derived from an EMBL/GenBank/DDBJ whole genome shotgun (WGS) entry which is preliminary data.</text>
</comment>
<comment type="function">
    <text evidence="1">Major determinant of cell surface composition. Negatively regulates motility, adhesion and synthesis of biofilm exopolysaccharides.</text>
</comment>
<dbReference type="Gene3D" id="1.20.970.20">
    <property type="entry name" value="Glycogen synthesis protein GlgS"/>
    <property type="match status" value="1"/>
</dbReference>
<dbReference type="Proteomes" id="UP001444146">
    <property type="component" value="Unassembled WGS sequence"/>
</dbReference>
<evidence type="ECO:0000256" key="1">
    <source>
        <dbReference type="HAMAP-Rule" id="MF_00525"/>
    </source>
</evidence>
<dbReference type="SUPFAM" id="SSF109747">
    <property type="entry name" value="Glycogen synthesis protein GlgS"/>
    <property type="match status" value="1"/>
</dbReference>
<evidence type="ECO:0000313" key="3">
    <source>
        <dbReference type="Proteomes" id="UP001444146"/>
    </source>
</evidence>
<dbReference type="NCBIfam" id="NF002793">
    <property type="entry name" value="PRK02922.1"/>
    <property type="match status" value="1"/>
</dbReference>
<sequence>MPMKHSNIDSLNNFDFLAHSFARMHEQGQDVDLKAITGNMDEEHRAWFCQRYERYCRMAKKEDIAELEH</sequence>
<accession>A0ABV0HIR0</accession>
<dbReference type="InterPro" id="IPR015065">
    <property type="entry name" value="GlgS"/>
</dbReference>